<evidence type="ECO:0000256" key="1">
    <source>
        <dbReference type="SAM" id="Phobius"/>
    </source>
</evidence>
<feature type="transmembrane region" description="Helical" evidence="1">
    <location>
        <begin position="83"/>
        <end position="106"/>
    </location>
</feature>
<dbReference type="EMBL" id="JBHSLV010000021">
    <property type="protein sequence ID" value="MFC5393622.1"/>
    <property type="molecule type" value="Genomic_DNA"/>
</dbReference>
<feature type="transmembrane region" description="Helical" evidence="1">
    <location>
        <begin position="57"/>
        <end position="76"/>
    </location>
</feature>
<accession>A0ABW0H8P9</accession>
<sequence>MTALALTLTVVTLALAGAMAGFFYAYSMSVMWALDAVDPKVAIASMQSINIVVRNAIFFPAFFGTPVVALIAAGLWRAQGLHNVALLLAVAAIAYLIGTFLVTILLNVPMNERLARTTPPVEIEAARTIWESYSIPWTLWNHIRTASSFATLMLTGWALYLAGRHAPTWS</sequence>
<evidence type="ECO:0000313" key="2">
    <source>
        <dbReference type="EMBL" id="MFC5393622.1"/>
    </source>
</evidence>
<keyword evidence="3" id="KW-1185">Reference proteome</keyword>
<keyword evidence="1" id="KW-0812">Transmembrane</keyword>
<organism evidence="2 3">
    <name type="scientific">Bosea vestrisii</name>
    <dbReference type="NCBI Taxonomy" id="151416"/>
    <lineage>
        <taxon>Bacteria</taxon>
        <taxon>Pseudomonadati</taxon>
        <taxon>Pseudomonadota</taxon>
        <taxon>Alphaproteobacteria</taxon>
        <taxon>Hyphomicrobiales</taxon>
        <taxon>Boseaceae</taxon>
        <taxon>Bosea</taxon>
    </lineage>
</organism>
<keyword evidence="1" id="KW-0472">Membrane</keyword>
<name>A0ABW0H8P9_9HYPH</name>
<dbReference type="Proteomes" id="UP001596104">
    <property type="component" value="Unassembled WGS sequence"/>
</dbReference>
<dbReference type="InterPro" id="IPR013901">
    <property type="entry name" value="Anthrone_oxy"/>
</dbReference>
<protein>
    <submittedName>
        <fullName evidence="2">DUF1772 domain-containing protein</fullName>
    </submittedName>
</protein>
<dbReference type="RefSeq" id="WP_377008662.1">
    <property type="nucleotide sequence ID" value="NZ_JBHSLV010000021.1"/>
</dbReference>
<keyword evidence="1" id="KW-1133">Transmembrane helix</keyword>
<proteinExistence type="predicted"/>
<gene>
    <name evidence="2" type="ORF">ACFPPC_13335</name>
</gene>
<reference evidence="3" key="1">
    <citation type="journal article" date="2019" name="Int. J. Syst. Evol. Microbiol.">
        <title>The Global Catalogue of Microorganisms (GCM) 10K type strain sequencing project: providing services to taxonomists for standard genome sequencing and annotation.</title>
        <authorList>
            <consortium name="The Broad Institute Genomics Platform"/>
            <consortium name="The Broad Institute Genome Sequencing Center for Infectious Disease"/>
            <person name="Wu L."/>
            <person name="Ma J."/>
        </authorList>
    </citation>
    <scope>NUCLEOTIDE SEQUENCE [LARGE SCALE GENOMIC DNA]</scope>
    <source>
        <strain evidence="3">CGMCC 1.16326</strain>
    </source>
</reference>
<evidence type="ECO:0000313" key="3">
    <source>
        <dbReference type="Proteomes" id="UP001596104"/>
    </source>
</evidence>
<comment type="caution">
    <text evidence="2">The sequence shown here is derived from an EMBL/GenBank/DDBJ whole genome shotgun (WGS) entry which is preliminary data.</text>
</comment>
<dbReference type="Pfam" id="PF08592">
    <property type="entry name" value="Anthrone_oxy"/>
    <property type="match status" value="1"/>
</dbReference>